<dbReference type="SUPFAM" id="SSF50729">
    <property type="entry name" value="PH domain-like"/>
    <property type="match status" value="1"/>
</dbReference>
<evidence type="ECO:0000256" key="2">
    <source>
        <dbReference type="PROSITE-ProRule" id="PRU00192"/>
    </source>
</evidence>
<feature type="region of interest" description="Disordered" evidence="4">
    <location>
        <begin position="3294"/>
        <end position="3377"/>
    </location>
</feature>
<dbReference type="Pfam" id="PF00621">
    <property type="entry name" value="RhoGEF"/>
    <property type="match status" value="1"/>
</dbReference>
<evidence type="ECO:0000313" key="7">
    <source>
        <dbReference type="EMBL" id="KAH6600836.1"/>
    </source>
</evidence>
<evidence type="ECO:0000256" key="3">
    <source>
        <dbReference type="SAM" id="Coils"/>
    </source>
</evidence>
<feature type="compositionally biased region" description="Acidic residues" evidence="4">
    <location>
        <begin position="63"/>
        <end position="72"/>
    </location>
</feature>
<feature type="compositionally biased region" description="Polar residues" evidence="4">
    <location>
        <begin position="9"/>
        <end position="32"/>
    </location>
</feature>
<protein>
    <recommendedName>
        <fullName evidence="9">DH domain-containing protein</fullName>
    </recommendedName>
</protein>
<evidence type="ECO:0000259" key="5">
    <source>
        <dbReference type="PROSITE" id="PS50002"/>
    </source>
</evidence>
<dbReference type="Gene3D" id="2.30.29.30">
    <property type="entry name" value="Pleckstrin-homology domain (PH domain)/Phosphotyrosine-binding domain (PTB)"/>
    <property type="match status" value="1"/>
</dbReference>
<dbReference type="EMBL" id="JAFCIX010000027">
    <property type="protein sequence ID" value="KAH6600836.1"/>
    <property type="molecule type" value="Genomic_DNA"/>
</dbReference>
<evidence type="ECO:0000259" key="6">
    <source>
        <dbReference type="PROSITE" id="PS50010"/>
    </source>
</evidence>
<dbReference type="Gene3D" id="1.20.5.170">
    <property type="match status" value="1"/>
</dbReference>
<feature type="coiled-coil region" evidence="3">
    <location>
        <begin position="3099"/>
        <end position="3164"/>
    </location>
</feature>
<keyword evidence="1 2" id="KW-0728">SH3 domain</keyword>
<feature type="compositionally biased region" description="Acidic residues" evidence="4">
    <location>
        <begin position="439"/>
        <end position="448"/>
    </location>
</feature>
<feature type="coiled-coil region" evidence="3">
    <location>
        <begin position="2197"/>
        <end position="2252"/>
    </location>
</feature>
<name>A0ABQ8FQF5_9FUNG</name>
<dbReference type="PROSITE" id="PS50002">
    <property type="entry name" value="SH3"/>
    <property type="match status" value="2"/>
</dbReference>
<dbReference type="InterPro" id="IPR011993">
    <property type="entry name" value="PH-like_dom_sf"/>
</dbReference>
<dbReference type="Gene3D" id="1.20.5.340">
    <property type="match status" value="1"/>
</dbReference>
<feature type="compositionally biased region" description="Basic and acidic residues" evidence="4">
    <location>
        <begin position="418"/>
        <end position="428"/>
    </location>
</feature>
<proteinExistence type="predicted"/>
<reference evidence="7 8" key="1">
    <citation type="submission" date="2021-02" db="EMBL/GenBank/DDBJ databases">
        <title>Variation within the Batrachochytrium salamandrivorans European outbreak.</title>
        <authorList>
            <person name="Kelly M."/>
            <person name="Pasmans F."/>
            <person name="Shea T.P."/>
            <person name="Munoz J.F."/>
            <person name="Carranza S."/>
            <person name="Cuomo C.A."/>
            <person name="Martel A."/>
        </authorList>
    </citation>
    <scope>NUCLEOTIDE SEQUENCE [LARGE SCALE GENOMIC DNA]</scope>
    <source>
        <strain evidence="7 8">AMFP18/2</strain>
    </source>
</reference>
<dbReference type="SMART" id="SM00325">
    <property type="entry name" value="RhoGEF"/>
    <property type="match status" value="1"/>
</dbReference>
<comment type="caution">
    <text evidence="7">The sequence shown here is derived from an EMBL/GenBank/DDBJ whole genome shotgun (WGS) entry which is preliminary data.</text>
</comment>
<feature type="region of interest" description="Disordered" evidence="4">
    <location>
        <begin position="418"/>
        <end position="450"/>
    </location>
</feature>
<feature type="region of interest" description="Disordered" evidence="4">
    <location>
        <begin position="877"/>
        <end position="897"/>
    </location>
</feature>
<dbReference type="InterPro" id="IPR001452">
    <property type="entry name" value="SH3_domain"/>
</dbReference>
<dbReference type="Pfam" id="PF00018">
    <property type="entry name" value="SH3_1"/>
    <property type="match status" value="1"/>
</dbReference>
<feature type="compositionally biased region" description="Low complexity" evidence="4">
    <location>
        <begin position="3303"/>
        <end position="3314"/>
    </location>
</feature>
<feature type="coiled-coil region" evidence="3">
    <location>
        <begin position="2634"/>
        <end position="2661"/>
    </location>
</feature>
<feature type="coiled-coil region" evidence="3">
    <location>
        <begin position="2685"/>
        <end position="2812"/>
    </location>
</feature>
<feature type="region of interest" description="Disordered" evidence="4">
    <location>
        <begin position="1111"/>
        <end position="1132"/>
    </location>
</feature>
<dbReference type="Gene3D" id="1.20.900.10">
    <property type="entry name" value="Dbl homology (DH) domain"/>
    <property type="match status" value="1"/>
</dbReference>
<feature type="domain" description="SH3" evidence="5">
    <location>
        <begin position="761"/>
        <end position="825"/>
    </location>
</feature>
<evidence type="ECO:0000256" key="1">
    <source>
        <dbReference type="ARBA" id="ARBA00022443"/>
    </source>
</evidence>
<sequence>MRPLRSDSSESMNNPLTTATQQQHRSNPPQQDATNASTNMMSSNSGDKNDKYNNDSDGYDNHNDDEDDDYDDEVQFGLTPLITSQQSPAPLKTQLVTTQYVTHLSDLSIVTNILPVSTQTTLGMPASRSVSVEIKLPNTCDDTRLTICRSSPEISAIPASVSADIQHLSEYASTSITANAIRGDIFDTNTPHLSHTCDDTNGMDVTGLYIPVVATTATEIYGRAQVVRAEACARTSDGSQSSTATINLMHESQTDVIVTHHYDDENTEQTPPTTTANMSATPGILDIASEVDSQNLRLDPGFDLDSSSINGLGQPRLIQLVPMPDYDNDNGCQSRLQSDSSCLGIDDQFIHSPASSSNSIQLSNKLVAKSKESINQSIQSLHEATIIDQVTLPKRVSQVLQKAHGVSTVDISFDESDVAHEADSDRQSTFRQIFPNDASDPESSESEDGKDYQQLYSGMYEEFEFVNESKNIVQDATVTINDPKIVVRGLSMPVLVTEDISKSHTDCPVIDHDIPGAIEDNSIPPTDMPTNISDTIPYASSCVAVDTTMNTIDQNTNNDGHFDQTDEKKSNTLDMDLGAADQYLNLQETKSAIVKDSSEEKGMATECIVPNDTLLQTSSNTETETIQQCNPAATSTPIAGMIFVVVTAFHGEDLDELEIDVGDQIELDMTPASPEEYWWKGTNRSWGRRNGQQGFFPKNFVRAYDPNAVEGMDEGMSSSAAPISVGEAMSLNSPDHQLLNSDTSAVWDTGIDDQAFLDPVLPGTKVYAKYAYDPEKSDELELLEGELVVVLEAPPGGWWKGMKGLDEKAPKTGWFPATLVRVEAVGDAHVDKPSTPSGYTKSSPVIKKSIGKTTDETLPDPHRKGVSWLRRLVPKDKEKRKRSISADGSTSSTTSISGSSAAANAVAIVASSATATGSVSATDLPEKNVGVLGIFCVDPIPNADPVAASILTCASLQPSDAQVLVRSSTADISSVSETLSNTVKIAQNAKSASTKTVTTIDGPPAVSAEASILTESASTHTLPLLYEPTLSMSRHIEQEPNGPGAHPPCLKNTHISTPVSLVKNNSFSMTSPTILNDLDSSINSPVSELIISTRTKRSNTIDTTTPQIYRTMTSDDNSGVNTPSNAASPVVSTYRPRASTLGKPNNAARNTLLMSPLLSTAGTSIWNPADLLRGSTPEKWQDRFDESSLSAMSLDDKKRISATWELLQTERDYVRDLAVIVEVFLKPMVNIKSQGKPIINIFANLEQMLSVNADFLNQIELVSDITNARAFSDAFISTGERFLCYIPYIANQNAQLHKFQASMRSKPELSSFIEEANKNPLMRQIDIYGFLLKPIQRICKYPLLLKEIIKHTDKSSSDYSELERAHDRMQRVVSTVNESSRRMVSGMRSILEVQGRFAEKINIANPNRFLVREDIFYVVFLGGSRKSRKLFLFNDIVILARKDWRDKNHVIEKTPLKDIRVSEIIENDVTQDSGVTSLLEIEILPTSEYDPPNRYVLAAATINEKVSWLEAYKSLAKHVIKSKQISDVAMTSSSRDGGDDEDSGEKTSGYVSGVPQGTLSRRDTEEEDVGSPASKSTLSKIADLLCRIKELEQQELVSQKTRLELTTSSDEKDLRIAALESKVTDLSADFSLAQENITRLDEVITQKDDAIKTLQKLANDHEGAVEKYEKTIASLNTTQLEKDAVISGYEESISTLNTSVLERDTIISKNSESISELQATIVDKDLAIKNQDDTISRLHIAEEEMIKLVKDHTETVSSLKTSILEKDFCIKEHLETITQLKSEICKQKDQIETKDTKMEQQEMALVSLTDKHTEICQQKLQLEKELQASISKCINHESSIAQLNAEISQRDTNLKNQEDAITKLTLTLSNTQKTLDVRISELATTTENFQKANTEIKSLEHNIHLVSDQQTHSAKMLSDTQQLLTMSKVEHVETQRQLSELRDLAKKKESEIQVYNDKLLGEKQSLKTRDALLVETQKRISEHEVKISELQTALAHEKTAVAARDSSIRDLERLLAHSNATSRDMDVKLDATERLLKEQRSRLAETETSLQSHQQRLVQRDLLIADQESTIKETKSKLNDFQAECTIIHNKLSQRENTLQDLSKDQRDYKSRMSDIEASYMALQQKCQTKEVKLAEVDAGLTGLQSVHALLKQKCFETEQNLVASQSKLSELQAKLKKTDSSLSATGAARSILENKVSDYKTQVSTMHETISKLERERKDLIAESEAQVHELASLTKELRQVREAFKDAKTDHEKLDGQRMSALREITRELAATEEKWKGMLDKEKRDHASEYAALTAEFQGYRVSSTAELGRIKSESDIALKQAAKDNEDRIQRVREQSDARIEQAHIVMDHERESALAKLNEEKTARIQRISQALETAKAVSHQANEAHKRMLVEYQDKIKERDQSLTSKDETIKARDIEITRLNIELKQNTADLHTNESSLEALKLHNRHKLDEFETMLQEKSLMLLRKENEIEDLSHRVADTNERADSLEKLLQKTQREYDEHQRISDDSIEKMHEQETSLRSEVTLLQQRIQQFNLLSQDMQAQLDASKAAHGAAVEVSRKELQDNTQLKETLVAHKQLISHLSQEQDSLQIHIRELADTLDRKVQECAILIANDIVSKEALHKKTISVHELEMHIEKTELKLMELERASKTHEKTIYDARDTLKTHQQEFKERQKQFDIDATKRHKSELELQRVRLQEDAEFRIQKLQDRHEELAARMLREGENATKLAISEKEKLLHQIDELSKDGKAEKESKQELQKQFESRIEELDTRTKILMGELEEKEGDVIQLKNHIMQAEIEINTWRDQYQQVLKIKKEMTQQFNNLMAKSVVMDDELIKSRQCNENLRILSETHNTLSADHALAIETQHELQSSLDKALPMIQTLEAAVAKGDKRNLQSIKQLASVQMTINEIAKVVNIPPFESTSDFLGSVDKSTKDGRKRVISVRIMDNSYLISIVSAVSSLSKTVHDLTEAAKLEKVKMCEYQDLQRLAEQELSAASGALQAIEDRIKSRDEHASRDREISTHKFDVLQRTLDAAQQEKKQMEANARAYSLRITALEHDKVELERTFVQLYERLKSGKETQALDVLHLAQQMAALQAEKSKVDNQLTEMSRKCMLADDKIRNLDIERSRHHEMFITAQAQREKAEQLLNESNETSKSLVFELERCRDQVSHVRDEVLHIRKEKTELNAHINTVTKKLNAEIAHSKEETMRLVGECNVLQESVKESERKMHTFEEKLAQAEKREGDIRDWSSVLSEDLKREKVRALTLEQKYDQMKDHTKSIESKLKALSTRSSNHAGSFSAGGTSSSQPPQPIIQKHHIQDSSMSLQQNSNTNKSYPPQKTARKKLPVPTLHDQEVCHSTPRRQPLPLPTLQPLVDDELHVGKLLSMVQELIAYEPEIERQQGMFKGLEKLKMALGQQKPSTSVYKPRGY</sequence>
<feature type="coiled-coil region" evidence="3">
    <location>
        <begin position="3032"/>
        <end position="3066"/>
    </location>
</feature>
<feature type="compositionally biased region" description="Polar residues" evidence="4">
    <location>
        <begin position="1111"/>
        <end position="1131"/>
    </location>
</feature>
<feature type="compositionally biased region" description="Basic and acidic residues" evidence="4">
    <location>
        <begin position="47"/>
        <end position="62"/>
    </location>
</feature>
<evidence type="ECO:0008006" key="9">
    <source>
        <dbReference type="Google" id="ProtNLM"/>
    </source>
</evidence>
<dbReference type="InterPro" id="IPR053086">
    <property type="entry name" value="RhoGEF_domain"/>
</dbReference>
<dbReference type="SUPFAM" id="SSF57997">
    <property type="entry name" value="Tropomyosin"/>
    <property type="match status" value="2"/>
</dbReference>
<gene>
    <name evidence="7" type="ORF">BASA50_002041</name>
</gene>
<accession>A0ABQ8FQF5</accession>
<feature type="compositionally biased region" description="Polar residues" evidence="4">
    <location>
        <begin position="3328"/>
        <end position="3345"/>
    </location>
</feature>
<dbReference type="PANTHER" id="PTHR45834:SF3">
    <property type="entry name" value="RHO GUANINE NUCLEOTIDE EXCHANGE FACTOR 3, ISOFORM L"/>
    <property type="match status" value="1"/>
</dbReference>
<evidence type="ECO:0000256" key="4">
    <source>
        <dbReference type="SAM" id="MobiDB-lite"/>
    </source>
</evidence>
<dbReference type="Proteomes" id="UP001648503">
    <property type="component" value="Unassembled WGS sequence"/>
</dbReference>
<dbReference type="SMART" id="SM00326">
    <property type="entry name" value="SH3"/>
    <property type="match status" value="2"/>
</dbReference>
<dbReference type="InterPro" id="IPR001849">
    <property type="entry name" value="PH_domain"/>
</dbReference>
<dbReference type="SUPFAM" id="SSF48065">
    <property type="entry name" value="DBL homology domain (DH-domain)"/>
    <property type="match status" value="1"/>
</dbReference>
<evidence type="ECO:0000313" key="8">
    <source>
        <dbReference type="Proteomes" id="UP001648503"/>
    </source>
</evidence>
<feature type="region of interest" description="Disordered" evidence="4">
    <location>
        <begin position="1"/>
        <end position="72"/>
    </location>
</feature>
<feature type="compositionally biased region" description="Low complexity" evidence="4">
    <location>
        <begin position="33"/>
        <end position="45"/>
    </location>
</feature>
<feature type="coiled-coil region" evidence="3">
    <location>
        <begin position="2462"/>
        <end position="2510"/>
    </location>
</feature>
<dbReference type="SMART" id="SM00233">
    <property type="entry name" value="PH"/>
    <property type="match status" value="1"/>
</dbReference>
<feature type="coiled-coil region" evidence="3">
    <location>
        <begin position="3222"/>
        <end position="3284"/>
    </location>
</feature>
<organism evidence="7 8">
    <name type="scientific">Batrachochytrium salamandrivorans</name>
    <dbReference type="NCBI Taxonomy" id="1357716"/>
    <lineage>
        <taxon>Eukaryota</taxon>
        <taxon>Fungi</taxon>
        <taxon>Fungi incertae sedis</taxon>
        <taxon>Chytridiomycota</taxon>
        <taxon>Chytridiomycota incertae sedis</taxon>
        <taxon>Chytridiomycetes</taxon>
        <taxon>Rhizophydiales</taxon>
        <taxon>Rhizophydiales incertae sedis</taxon>
        <taxon>Batrachochytrium</taxon>
    </lineage>
</organism>
<feature type="region of interest" description="Disordered" evidence="4">
    <location>
        <begin position="1530"/>
        <end position="1574"/>
    </location>
</feature>
<feature type="domain" description="DH" evidence="6">
    <location>
        <begin position="1198"/>
        <end position="1379"/>
    </location>
</feature>
<feature type="coiled-coil region" evidence="3">
    <location>
        <begin position="1840"/>
        <end position="1993"/>
    </location>
</feature>
<dbReference type="CDD" id="cd00160">
    <property type="entry name" value="RhoGEF"/>
    <property type="match status" value="1"/>
</dbReference>
<feature type="coiled-coil region" evidence="3">
    <location>
        <begin position="2029"/>
        <end position="2084"/>
    </location>
</feature>
<feature type="compositionally biased region" description="Low complexity" evidence="4">
    <location>
        <begin position="885"/>
        <end position="897"/>
    </location>
</feature>
<keyword evidence="3" id="KW-0175">Coiled coil</keyword>
<feature type="domain" description="SH3" evidence="5">
    <location>
        <begin position="638"/>
        <end position="706"/>
    </location>
</feature>
<dbReference type="InterPro" id="IPR036028">
    <property type="entry name" value="SH3-like_dom_sf"/>
</dbReference>
<dbReference type="SUPFAM" id="SSF50044">
    <property type="entry name" value="SH3-domain"/>
    <property type="match status" value="2"/>
</dbReference>
<feature type="coiled-coil region" evidence="3">
    <location>
        <begin position="1574"/>
        <end position="1678"/>
    </location>
</feature>
<dbReference type="PROSITE" id="PS50010">
    <property type="entry name" value="DH_2"/>
    <property type="match status" value="1"/>
</dbReference>
<dbReference type="InterPro" id="IPR000219">
    <property type="entry name" value="DH_dom"/>
</dbReference>
<dbReference type="InterPro" id="IPR035899">
    <property type="entry name" value="DBL_dom_sf"/>
</dbReference>
<dbReference type="PANTHER" id="PTHR45834">
    <property type="entry name" value="RHO GUANINE NUCLEOTIDE EXCHANGE FACTOR 9-RELATED"/>
    <property type="match status" value="1"/>
</dbReference>
<keyword evidence="8" id="KW-1185">Reference proteome</keyword>
<dbReference type="Gene3D" id="2.30.30.40">
    <property type="entry name" value="SH3 Domains"/>
    <property type="match status" value="2"/>
</dbReference>